<comment type="caution">
    <text evidence="5">The sequence shown here is derived from an EMBL/GenBank/DDBJ whole genome shotgun (WGS) entry which is preliminary data.</text>
</comment>
<dbReference type="Pfam" id="PF00395">
    <property type="entry name" value="SLH"/>
    <property type="match status" value="3"/>
</dbReference>
<evidence type="ECO:0000313" key="5">
    <source>
        <dbReference type="EMBL" id="MCM3714115.1"/>
    </source>
</evidence>
<dbReference type="Pfam" id="PF00041">
    <property type="entry name" value="fn3"/>
    <property type="match status" value="1"/>
</dbReference>
<proteinExistence type="predicted"/>
<sequence>MLNWHMKFALLLIVTFLCLGWGDLLISNHRAVYASDVNWQTVGEAGFSEGAVAAGNSMITTVSIDVDEGVPYVAYADESKGGRLVVQAYNGAIWEFVGEENGISDNEASGISLVLYDGTPYVAYTGEEDFGPDKVYVKKYNGTTWESLGSEVGYTSATTTSLSVYEGTPYVAFVNNSTGSIGAYSFSGGGWSSLGSSGLSRGSSVSIDVYEGTPYLGYRSLTPQAIVAKLNGSIWESLEQASLSTVGSQKTIMQLDNGTPYVAYFTPQSKATVTKYIGEDGWESVGTPEFSPNGSYTAFAMDVGIPYFGFRDSSSSEKATVMTFDGSVWKTVGTAGFSQGEVGNLAFTIDDGSAYLAYIDEANGDKATVMKYDLYQIAEFADQTLAHLKTGYVSGTQEKKKITIQRAYSGKLDNLTVRLTGKDADSFTISQPLEATLDNMTPETTFTVQAKDTLGRETYTATIVVEADHARAQEFAVTQSVLLQTAKPSAEPLGGRVPHGETVTLTTTTAGAAIHYTTDGSEPTSSSAEYTSPIEVTADMTIKAIAVKDGMMDSEVMEEHYTIQASEQVARPAATPAGGAVETGTAIALATVTSGAKVYFTTDGSEPTSSSAEYTSPIEVTADMTIKAIAVKDGMMDSEVMTEQYTIATKLEPTNLTASAGDRSVTLKWNEVIGKGTVTYMVYQVEGSSAPDDPANWRPIQATIMDSSYTVTGLTNGKPYTFAVKANDAEGDSDFSNIATATPRATPESGGSGGSRDRPVPVLSDDAHLTELQVWADDINLTLSPAFSSSVMKYRGDTEAEQVDIMVKRADSGAKVMLRDKVLMNRATVDLEEGDNTFVLIVQAENGTKKNYTLTLTRKALLPAEPAEFTDIAGHWAESEIKRATSESIVNGYPNSVFKPNHPITRAEFTVMLANVLELEGEGATLVFSDIDQTGWANPALAQAVQEGIVTGYEDGSFRPNAPITRAEVAVMVARALKVNDKAYASTSFTDDKDIPQWAKASVEEIHQQGLVNGREGGRFVANDKATRAETTIILLRMLETKRDS</sequence>
<dbReference type="Pfam" id="PF13290">
    <property type="entry name" value="CHB_HEX_C_1"/>
    <property type="match status" value="2"/>
</dbReference>
<evidence type="ECO:0000256" key="1">
    <source>
        <dbReference type="ARBA" id="ARBA00022729"/>
    </source>
</evidence>
<feature type="domain" description="SLH" evidence="4">
    <location>
        <begin position="864"/>
        <end position="923"/>
    </location>
</feature>
<feature type="domain" description="SLH" evidence="4">
    <location>
        <begin position="989"/>
        <end position="1045"/>
    </location>
</feature>
<dbReference type="InterPro" id="IPR051465">
    <property type="entry name" value="Cell_Envelope_Struct_Comp"/>
</dbReference>
<dbReference type="AlphaFoldDB" id="A0A9X2DR06"/>
<dbReference type="PANTHER" id="PTHR43308">
    <property type="entry name" value="OUTER MEMBRANE PROTEIN ALPHA-RELATED"/>
    <property type="match status" value="1"/>
</dbReference>
<dbReference type="InterPro" id="IPR001119">
    <property type="entry name" value="SLH_dom"/>
</dbReference>
<feature type="region of interest" description="Disordered" evidence="2">
    <location>
        <begin position="736"/>
        <end position="760"/>
    </location>
</feature>
<dbReference type="InterPro" id="IPR036116">
    <property type="entry name" value="FN3_sf"/>
</dbReference>
<dbReference type="Pfam" id="PF12733">
    <property type="entry name" value="Cadherin-like"/>
    <property type="match status" value="1"/>
</dbReference>
<keyword evidence="1" id="KW-0732">Signal</keyword>
<evidence type="ECO:0000313" key="6">
    <source>
        <dbReference type="Proteomes" id="UP001139179"/>
    </source>
</evidence>
<dbReference type="PROSITE" id="PS51272">
    <property type="entry name" value="SLH"/>
    <property type="match status" value="3"/>
</dbReference>
<organism evidence="5 6">
    <name type="scientific">Halalkalibacter oceani</name>
    <dbReference type="NCBI Taxonomy" id="1653776"/>
    <lineage>
        <taxon>Bacteria</taxon>
        <taxon>Bacillati</taxon>
        <taxon>Bacillota</taxon>
        <taxon>Bacilli</taxon>
        <taxon>Bacillales</taxon>
        <taxon>Bacillaceae</taxon>
        <taxon>Halalkalibacter</taxon>
    </lineage>
</organism>
<dbReference type="EMBL" id="JAMBOL010000005">
    <property type="protein sequence ID" value="MCM3714115.1"/>
    <property type="molecule type" value="Genomic_DNA"/>
</dbReference>
<dbReference type="PROSITE" id="PS50853">
    <property type="entry name" value="FN3"/>
    <property type="match status" value="1"/>
</dbReference>
<protein>
    <submittedName>
        <fullName evidence="5">Chitobiase/beta-hexosaminidase C-terminal domain-containing protein</fullName>
    </submittedName>
</protein>
<dbReference type="InterPro" id="IPR013783">
    <property type="entry name" value="Ig-like_fold"/>
</dbReference>
<dbReference type="InterPro" id="IPR003961">
    <property type="entry name" value="FN3_dom"/>
</dbReference>
<dbReference type="InterPro" id="IPR059177">
    <property type="entry name" value="GH29D-like_dom"/>
</dbReference>
<feature type="domain" description="Fibronectin type-III" evidence="3">
    <location>
        <begin position="652"/>
        <end position="749"/>
    </location>
</feature>
<accession>A0A9X2DR06</accession>
<dbReference type="SUPFAM" id="SSF49265">
    <property type="entry name" value="Fibronectin type III"/>
    <property type="match status" value="1"/>
</dbReference>
<keyword evidence="6" id="KW-1185">Reference proteome</keyword>
<reference evidence="5" key="1">
    <citation type="submission" date="2022-05" db="EMBL/GenBank/DDBJ databases">
        <title>Comparative Genomics of Spacecraft Associated Microbes.</title>
        <authorList>
            <person name="Tran M.T."/>
            <person name="Wright A."/>
            <person name="Seuylemezian A."/>
            <person name="Eisen J."/>
            <person name="Coil D."/>
        </authorList>
    </citation>
    <scope>NUCLEOTIDE SEQUENCE</scope>
    <source>
        <strain evidence="5">214.1.1</strain>
    </source>
</reference>
<dbReference type="InterPro" id="IPR025883">
    <property type="entry name" value="Cadherin-like_domain"/>
</dbReference>
<dbReference type="Proteomes" id="UP001139179">
    <property type="component" value="Unassembled WGS sequence"/>
</dbReference>
<feature type="domain" description="SLH" evidence="4">
    <location>
        <begin position="924"/>
        <end position="987"/>
    </location>
</feature>
<name>A0A9X2DR06_9BACI</name>
<dbReference type="PANTHER" id="PTHR43308:SF5">
    <property type="entry name" value="S-LAYER PROTEIN _ PEPTIDOGLYCAN ENDO-BETA-N-ACETYLGLUCOSAMINIDASE"/>
    <property type="match status" value="1"/>
</dbReference>
<evidence type="ECO:0000256" key="2">
    <source>
        <dbReference type="SAM" id="MobiDB-lite"/>
    </source>
</evidence>
<gene>
    <name evidence="5" type="ORF">M3202_08450</name>
</gene>
<dbReference type="RefSeq" id="WP_251222902.1">
    <property type="nucleotide sequence ID" value="NZ_JAMBOL010000005.1"/>
</dbReference>
<dbReference type="CDD" id="cd00063">
    <property type="entry name" value="FN3"/>
    <property type="match status" value="1"/>
</dbReference>
<dbReference type="Gene3D" id="2.60.40.10">
    <property type="entry name" value="Immunoglobulins"/>
    <property type="match status" value="1"/>
</dbReference>
<dbReference type="SMART" id="SM00060">
    <property type="entry name" value="FN3"/>
    <property type="match status" value="1"/>
</dbReference>
<evidence type="ECO:0000259" key="4">
    <source>
        <dbReference type="PROSITE" id="PS51272"/>
    </source>
</evidence>
<evidence type="ECO:0000259" key="3">
    <source>
        <dbReference type="PROSITE" id="PS50853"/>
    </source>
</evidence>
<dbReference type="SUPFAM" id="SSF89372">
    <property type="entry name" value="Fucose-specific lectin"/>
    <property type="match status" value="1"/>
</dbReference>